<dbReference type="RefSeq" id="XP_033688316.1">
    <property type="nucleotide sequence ID" value="XM_033820747.1"/>
</dbReference>
<name>A0A6A6ITV1_9PLEO</name>
<evidence type="ECO:0000256" key="1">
    <source>
        <dbReference type="SAM" id="MobiDB-lite"/>
    </source>
</evidence>
<gene>
    <name evidence="2" type="ORF">BU26DRAFT_220526</name>
</gene>
<proteinExistence type="predicted"/>
<dbReference type="AlphaFoldDB" id="A0A6A6ITV1"/>
<evidence type="ECO:0000313" key="3">
    <source>
        <dbReference type="Proteomes" id="UP000800094"/>
    </source>
</evidence>
<dbReference type="GeneID" id="54574077"/>
<dbReference type="Proteomes" id="UP000800094">
    <property type="component" value="Unassembled WGS sequence"/>
</dbReference>
<reference evidence="2" key="1">
    <citation type="journal article" date="2020" name="Stud. Mycol.">
        <title>101 Dothideomycetes genomes: a test case for predicting lifestyles and emergence of pathogens.</title>
        <authorList>
            <person name="Haridas S."/>
            <person name="Albert R."/>
            <person name="Binder M."/>
            <person name="Bloem J."/>
            <person name="Labutti K."/>
            <person name="Salamov A."/>
            <person name="Andreopoulos B."/>
            <person name="Baker S."/>
            <person name="Barry K."/>
            <person name="Bills G."/>
            <person name="Bluhm B."/>
            <person name="Cannon C."/>
            <person name="Castanera R."/>
            <person name="Culley D."/>
            <person name="Daum C."/>
            <person name="Ezra D."/>
            <person name="Gonzalez J."/>
            <person name="Henrissat B."/>
            <person name="Kuo A."/>
            <person name="Liang C."/>
            <person name="Lipzen A."/>
            <person name="Lutzoni F."/>
            <person name="Magnuson J."/>
            <person name="Mondo S."/>
            <person name="Nolan M."/>
            <person name="Ohm R."/>
            <person name="Pangilinan J."/>
            <person name="Park H.-J."/>
            <person name="Ramirez L."/>
            <person name="Alfaro M."/>
            <person name="Sun H."/>
            <person name="Tritt A."/>
            <person name="Yoshinaga Y."/>
            <person name="Zwiers L.-H."/>
            <person name="Turgeon B."/>
            <person name="Goodwin S."/>
            <person name="Spatafora J."/>
            <person name="Crous P."/>
            <person name="Grigoriev I."/>
        </authorList>
    </citation>
    <scope>NUCLEOTIDE SEQUENCE</scope>
    <source>
        <strain evidence="2">CBS 122368</strain>
    </source>
</reference>
<dbReference type="EMBL" id="ML987191">
    <property type="protein sequence ID" value="KAF2253312.1"/>
    <property type="molecule type" value="Genomic_DNA"/>
</dbReference>
<accession>A0A6A6ITV1</accession>
<keyword evidence="3" id="KW-1185">Reference proteome</keyword>
<feature type="region of interest" description="Disordered" evidence="1">
    <location>
        <begin position="117"/>
        <end position="146"/>
    </location>
</feature>
<sequence length="167" mass="17828">MRSIVALVARGSPSITTPAIGGLPRPWVGPQPLRKVRELSARFVSLYSPRHSFALPNLRSSQPGSFASSGGVDSSELAMSWLGALHRYLRRYRFLHTSTASSSRGIDEVAGRIAARSRVASPTCPPRAPSHTSASNHPSCNPPSPALSSIVPASPPIWQLPHTSSFI</sequence>
<organism evidence="2 3">
    <name type="scientific">Trematosphaeria pertusa</name>
    <dbReference type="NCBI Taxonomy" id="390896"/>
    <lineage>
        <taxon>Eukaryota</taxon>
        <taxon>Fungi</taxon>
        <taxon>Dikarya</taxon>
        <taxon>Ascomycota</taxon>
        <taxon>Pezizomycotina</taxon>
        <taxon>Dothideomycetes</taxon>
        <taxon>Pleosporomycetidae</taxon>
        <taxon>Pleosporales</taxon>
        <taxon>Massarineae</taxon>
        <taxon>Trematosphaeriaceae</taxon>
        <taxon>Trematosphaeria</taxon>
    </lineage>
</organism>
<feature type="compositionally biased region" description="Polar residues" evidence="1">
    <location>
        <begin position="130"/>
        <end position="139"/>
    </location>
</feature>
<protein>
    <submittedName>
        <fullName evidence="2">Uncharacterized protein</fullName>
    </submittedName>
</protein>
<evidence type="ECO:0000313" key="2">
    <source>
        <dbReference type="EMBL" id="KAF2253312.1"/>
    </source>
</evidence>